<feature type="domain" description="Ribosome maturation factor RimP N-terminal" evidence="4">
    <location>
        <begin position="12"/>
        <end position="80"/>
    </location>
</feature>
<dbReference type="InterPro" id="IPR028998">
    <property type="entry name" value="RimP_C"/>
</dbReference>
<name>A0A3M0BS45_9AQUI</name>
<evidence type="ECO:0000259" key="4">
    <source>
        <dbReference type="Pfam" id="PF02576"/>
    </source>
</evidence>
<evidence type="ECO:0000313" key="6">
    <source>
        <dbReference type="EMBL" id="RMA97325.1"/>
    </source>
</evidence>
<dbReference type="EMBL" id="REFO01000011">
    <property type="protein sequence ID" value="RMA97325.1"/>
    <property type="molecule type" value="Genomic_DNA"/>
</dbReference>
<dbReference type="InterPro" id="IPR003728">
    <property type="entry name" value="Ribosome_maturation_RimP"/>
</dbReference>
<dbReference type="GO" id="GO:0006412">
    <property type="term" value="P:translation"/>
    <property type="evidence" value="ECO:0007669"/>
    <property type="project" value="TreeGrafter"/>
</dbReference>
<keyword evidence="1 3" id="KW-0963">Cytoplasm</keyword>
<comment type="caution">
    <text evidence="6">The sequence shown here is derived from an EMBL/GenBank/DDBJ whole genome shotgun (WGS) entry which is preliminary data.</text>
</comment>
<dbReference type="InterPro" id="IPR028989">
    <property type="entry name" value="RimP_N"/>
</dbReference>
<proteinExistence type="inferred from homology"/>
<dbReference type="OrthoDB" id="9805006at2"/>
<comment type="similarity">
    <text evidence="3">Belongs to the RimP family.</text>
</comment>
<dbReference type="FunFam" id="3.30.300.70:FF:000001">
    <property type="entry name" value="Ribosome maturation factor RimP"/>
    <property type="match status" value="1"/>
</dbReference>
<dbReference type="Gene3D" id="3.30.300.70">
    <property type="entry name" value="RimP-like superfamily, N-terminal"/>
    <property type="match status" value="1"/>
</dbReference>
<dbReference type="HAMAP" id="MF_01077">
    <property type="entry name" value="RimP"/>
    <property type="match status" value="1"/>
</dbReference>
<dbReference type="InterPro" id="IPR035956">
    <property type="entry name" value="RimP_N_sf"/>
</dbReference>
<dbReference type="InterPro" id="IPR036847">
    <property type="entry name" value="RimP_C_sf"/>
</dbReference>
<dbReference type="CDD" id="cd01734">
    <property type="entry name" value="YlxS_C"/>
    <property type="match status" value="1"/>
</dbReference>
<accession>A0A3M0BS45</accession>
<dbReference type="Proteomes" id="UP000280842">
    <property type="component" value="Unassembled WGS sequence"/>
</dbReference>
<dbReference type="Pfam" id="PF17384">
    <property type="entry name" value="DUF150_C"/>
    <property type="match status" value="1"/>
</dbReference>
<evidence type="ECO:0000313" key="7">
    <source>
        <dbReference type="Proteomes" id="UP000280842"/>
    </source>
</evidence>
<keyword evidence="7" id="KW-1185">Reference proteome</keyword>
<dbReference type="AlphaFoldDB" id="A0A3M0BS45"/>
<reference evidence="6 7" key="1">
    <citation type="submission" date="2018-10" db="EMBL/GenBank/DDBJ databases">
        <title>Genomic Encyclopedia of Archaeal and Bacterial Type Strains, Phase II (KMG-II): from individual species to whole genera.</title>
        <authorList>
            <person name="Goeker M."/>
        </authorList>
    </citation>
    <scope>NUCLEOTIDE SEQUENCE [LARGE SCALE GENOMIC DNA]</scope>
    <source>
        <strain evidence="6 7">VM1</strain>
    </source>
</reference>
<feature type="domain" description="Ribosome maturation factor RimP C-terminal" evidence="5">
    <location>
        <begin position="84"/>
        <end position="150"/>
    </location>
</feature>
<gene>
    <name evidence="3" type="primary">rimP</name>
    <name evidence="6" type="ORF">CLV39_0985</name>
</gene>
<evidence type="ECO:0000256" key="3">
    <source>
        <dbReference type="HAMAP-Rule" id="MF_01077"/>
    </source>
</evidence>
<comment type="subcellular location">
    <subcellularLocation>
        <location evidence="3">Cytoplasm</location>
    </subcellularLocation>
</comment>
<dbReference type="GO" id="GO:0005829">
    <property type="term" value="C:cytosol"/>
    <property type="evidence" value="ECO:0007669"/>
    <property type="project" value="TreeGrafter"/>
</dbReference>
<dbReference type="RefSeq" id="WP_121923108.1">
    <property type="nucleotide sequence ID" value="NZ_REFO01000011.1"/>
</dbReference>
<evidence type="ECO:0000259" key="5">
    <source>
        <dbReference type="Pfam" id="PF17384"/>
    </source>
</evidence>
<comment type="function">
    <text evidence="3">Required for maturation of 30S ribosomal subunits.</text>
</comment>
<dbReference type="PANTHER" id="PTHR33867:SF1">
    <property type="entry name" value="RIBOSOME MATURATION FACTOR RIMP"/>
    <property type="match status" value="1"/>
</dbReference>
<evidence type="ECO:0000256" key="2">
    <source>
        <dbReference type="ARBA" id="ARBA00022517"/>
    </source>
</evidence>
<evidence type="ECO:0000256" key="1">
    <source>
        <dbReference type="ARBA" id="ARBA00022490"/>
    </source>
</evidence>
<keyword evidence="2 3" id="KW-0690">Ribosome biogenesis</keyword>
<sequence>MDIVEKVKEFVFPILEERDLKLVDVELTKGKRPVLRIYIYNPEGTSIGDCEFVSRRIGAILDVEDLIPYSYELEVSSPGLNRKLKNKEEYEIFKGKDIKIVTTEPLEEGNKNKVYKGKLLGLENENVKIEEDGKIREIPYEKISKANLEF</sequence>
<dbReference type="SUPFAM" id="SSF75420">
    <property type="entry name" value="YhbC-like, N-terminal domain"/>
    <property type="match status" value="1"/>
</dbReference>
<dbReference type="Pfam" id="PF02576">
    <property type="entry name" value="RimP_N"/>
    <property type="match status" value="1"/>
</dbReference>
<dbReference type="GO" id="GO:0000028">
    <property type="term" value="P:ribosomal small subunit assembly"/>
    <property type="evidence" value="ECO:0007669"/>
    <property type="project" value="TreeGrafter"/>
</dbReference>
<protein>
    <recommendedName>
        <fullName evidence="3">Ribosome maturation factor RimP</fullName>
    </recommendedName>
</protein>
<dbReference type="PANTHER" id="PTHR33867">
    <property type="entry name" value="RIBOSOME MATURATION FACTOR RIMP"/>
    <property type="match status" value="1"/>
</dbReference>
<organism evidence="6 7">
    <name type="scientific">Hydrogenothermus marinus</name>
    <dbReference type="NCBI Taxonomy" id="133270"/>
    <lineage>
        <taxon>Bacteria</taxon>
        <taxon>Pseudomonadati</taxon>
        <taxon>Aquificota</taxon>
        <taxon>Aquificia</taxon>
        <taxon>Aquificales</taxon>
        <taxon>Hydrogenothermaceae</taxon>
        <taxon>Hydrogenothermus</taxon>
    </lineage>
</organism>
<dbReference type="Gene3D" id="2.30.30.180">
    <property type="entry name" value="Ribosome maturation factor RimP, C-terminal domain"/>
    <property type="match status" value="1"/>
</dbReference>
<dbReference type="SUPFAM" id="SSF74942">
    <property type="entry name" value="YhbC-like, C-terminal domain"/>
    <property type="match status" value="1"/>
</dbReference>